<gene>
    <name evidence="1" type="ORF">DA73_0217690</name>
</gene>
<dbReference type="EMBL" id="JHEG02000048">
    <property type="protein sequence ID" value="KIE10394.1"/>
    <property type="molecule type" value="Genomic_DNA"/>
</dbReference>
<protein>
    <submittedName>
        <fullName evidence="1">Uncharacterized protein</fullName>
    </submittedName>
</protein>
<sequence length="64" mass="7381">MKIYITRLLLKLMKKLKKFLLAMQVSPQIPIPSILRARDLLSLLNGIERMAQWFVAGKLSRDGN</sequence>
<name>A0A0C1QXX4_9CYAN</name>
<comment type="caution">
    <text evidence="1">The sequence shown here is derived from an EMBL/GenBank/DDBJ whole genome shotgun (WGS) entry which is preliminary data.</text>
</comment>
<proteinExistence type="predicted"/>
<accession>A0A0C1QXX4</accession>
<reference evidence="1" key="1">
    <citation type="journal article" date="2015" name="Genome Announc.">
        <title>Draft Genome Sequence of Tolypothrix boutellei Strain VB521301.</title>
        <authorList>
            <person name="Chandrababunaidu M.M."/>
            <person name="Singh D."/>
            <person name="Sen D."/>
            <person name="Bhan S."/>
            <person name="Das S."/>
            <person name="Gupta A."/>
            <person name="Adhikary S.P."/>
            <person name="Tripathy S."/>
        </authorList>
    </citation>
    <scope>NUCLEOTIDE SEQUENCE</scope>
    <source>
        <strain evidence="1">VB521301</strain>
    </source>
</reference>
<organism evidence="1">
    <name type="scientific">Tolypothrix bouteillei VB521301</name>
    <dbReference type="NCBI Taxonomy" id="1479485"/>
    <lineage>
        <taxon>Bacteria</taxon>
        <taxon>Bacillati</taxon>
        <taxon>Cyanobacteriota</taxon>
        <taxon>Cyanophyceae</taxon>
        <taxon>Nostocales</taxon>
        <taxon>Tolypothrichaceae</taxon>
        <taxon>Tolypothrix</taxon>
    </lineage>
</organism>
<evidence type="ECO:0000313" key="1">
    <source>
        <dbReference type="EMBL" id="KIE10394.1"/>
    </source>
</evidence>
<dbReference type="AlphaFoldDB" id="A0A0C1QXX4"/>